<dbReference type="AlphaFoldDB" id="A0A6A6DMX1"/>
<dbReference type="Proteomes" id="UP000800200">
    <property type="component" value="Unassembled WGS sequence"/>
</dbReference>
<organism evidence="3 4">
    <name type="scientific">Zopfia rhizophila CBS 207.26</name>
    <dbReference type="NCBI Taxonomy" id="1314779"/>
    <lineage>
        <taxon>Eukaryota</taxon>
        <taxon>Fungi</taxon>
        <taxon>Dikarya</taxon>
        <taxon>Ascomycota</taxon>
        <taxon>Pezizomycotina</taxon>
        <taxon>Dothideomycetes</taxon>
        <taxon>Dothideomycetes incertae sedis</taxon>
        <taxon>Zopfiaceae</taxon>
        <taxon>Zopfia</taxon>
    </lineage>
</organism>
<dbReference type="Gene3D" id="3.20.20.80">
    <property type="entry name" value="Glycosidases"/>
    <property type="match status" value="1"/>
</dbReference>
<gene>
    <name evidence="3" type="ORF">K469DRAFT_729593</name>
</gene>
<name>A0A6A6DMX1_9PEZI</name>
<dbReference type="Gene3D" id="2.60.40.1180">
    <property type="entry name" value="Golgi alpha-mannosidase II"/>
    <property type="match status" value="1"/>
</dbReference>
<dbReference type="GO" id="GO:0016787">
    <property type="term" value="F:hydrolase activity"/>
    <property type="evidence" value="ECO:0007669"/>
    <property type="project" value="UniProtKB-KW"/>
</dbReference>
<dbReference type="PANTHER" id="PTHR36183">
    <property type="entry name" value="BETA-GLUCURONIDASE"/>
    <property type="match status" value="1"/>
</dbReference>
<evidence type="ECO:0000313" key="4">
    <source>
        <dbReference type="Proteomes" id="UP000800200"/>
    </source>
</evidence>
<dbReference type="InterPro" id="IPR031728">
    <property type="entry name" value="GlcAase_C"/>
</dbReference>
<dbReference type="EMBL" id="ML994655">
    <property type="protein sequence ID" value="KAF2180894.1"/>
    <property type="molecule type" value="Genomic_DNA"/>
</dbReference>
<accession>A0A6A6DMX1</accession>
<evidence type="ECO:0000256" key="1">
    <source>
        <dbReference type="SAM" id="SignalP"/>
    </source>
</evidence>
<dbReference type="InterPro" id="IPR013780">
    <property type="entry name" value="Glyco_hydro_b"/>
</dbReference>
<keyword evidence="3" id="KW-0378">Hydrolase</keyword>
<reference evidence="3" key="1">
    <citation type="journal article" date="2020" name="Stud. Mycol.">
        <title>101 Dothideomycetes genomes: a test case for predicting lifestyles and emergence of pathogens.</title>
        <authorList>
            <person name="Haridas S."/>
            <person name="Albert R."/>
            <person name="Binder M."/>
            <person name="Bloem J."/>
            <person name="Labutti K."/>
            <person name="Salamov A."/>
            <person name="Andreopoulos B."/>
            <person name="Baker S."/>
            <person name="Barry K."/>
            <person name="Bills G."/>
            <person name="Bluhm B."/>
            <person name="Cannon C."/>
            <person name="Castanera R."/>
            <person name="Culley D."/>
            <person name="Daum C."/>
            <person name="Ezra D."/>
            <person name="Gonzalez J."/>
            <person name="Henrissat B."/>
            <person name="Kuo A."/>
            <person name="Liang C."/>
            <person name="Lipzen A."/>
            <person name="Lutzoni F."/>
            <person name="Magnuson J."/>
            <person name="Mondo S."/>
            <person name="Nolan M."/>
            <person name="Ohm R."/>
            <person name="Pangilinan J."/>
            <person name="Park H.-J."/>
            <person name="Ramirez L."/>
            <person name="Alfaro M."/>
            <person name="Sun H."/>
            <person name="Tritt A."/>
            <person name="Yoshinaga Y."/>
            <person name="Zwiers L.-H."/>
            <person name="Turgeon B."/>
            <person name="Goodwin S."/>
            <person name="Spatafora J."/>
            <person name="Crous P."/>
            <person name="Grigoriev I."/>
        </authorList>
    </citation>
    <scope>NUCLEOTIDE SEQUENCE</scope>
    <source>
        <strain evidence="3">CBS 207.26</strain>
    </source>
</reference>
<protein>
    <submittedName>
        <fullName evidence="3">Glycoside hydrolase family 79 protein</fullName>
    </submittedName>
</protein>
<feature type="signal peptide" evidence="1">
    <location>
        <begin position="1"/>
        <end position="20"/>
    </location>
</feature>
<evidence type="ECO:0000313" key="3">
    <source>
        <dbReference type="EMBL" id="KAF2180894.1"/>
    </source>
</evidence>
<dbReference type="OrthoDB" id="2796951at2759"/>
<keyword evidence="1" id="KW-0732">Signal</keyword>
<feature type="chain" id="PRO_5025373982" evidence="1">
    <location>
        <begin position="21"/>
        <end position="526"/>
    </location>
</feature>
<dbReference type="PANTHER" id="PTHR36183:SF2">
    <property type="entry name" value="BETA-GLUCURONIDASE C-TERMINAL DOMAIN-CONTAINING PROTEIN"/>
    <property type="match status" value="1"/>
</dbReference>
<dbReference type="InterPro" id="IPR052974">
    <property type="entry name" value="GH79_Enzymes"/>
</dbReference>
<sequence>MVIKRFAVIALLTALNGIHAAPTPQLFKREDQLSLSVDSSTVKFDVAQGVKSSSRLNPQLISLSIELGNTIDFFGDVGKPNEFSRQLLQNIVDRSGTSPVLRLGGNTQDKTEFCENCPDTLHSIIKVDPSNPLSTEAVNVTINGAFFQVMEENVPPTTQYIFGLNFGNNTYETAQTEIDGALKYLDQSRVLAYELGNEANLYGSYTNKRPKNWTVVDYGKQMLEWIPQLSARTAGSPPNFQLGSFVGPPTYFGDFSLLQLTKMGVPQNIEGVKYIASYGYPGNVCTNASAAQVQLPDYVNHLKTVEFVTQYQGEIVAAKSAGTVFHIGETNSAGCHGMDGVSNTMGALLWEIDYALLGATLGVDRLFFHNGKGGFYYSMWEPLPLDASTPAHINPTYYSMLFIADLVSGMTVPTISRIVELDTYDLAHYAVYDGHGLRKLVLLNTHYHNGTTETRPSHTLDVSSVLGRNIKFRRLAAANTVAKSGITWAGQYVDSSGHITGDSAVEHASDGLIRLLASEAVIVETD</sequence>
<feature type="domain" description="Beta-glucuronidase C-terminal" evidence="2">
    <location>
        <begin position="429"/>
        <end position="522"/>
    </location>
</feature>
<dbReference type="Pfam" id="PF16862">
    <property type="entry name" value="Glyco_hydro_79C"/>
    <property type="match status" value="1"/>
</dbReference>
<proteinExistence type="predicted"/>
<keyword evidence="4" id="KW-1185">Reference proteome</keyword>
<dbReference type="SUPFAM" id="SSF51445">
    <property type="entry name" value="(Trans)glycosidases"/>
    <property type="match status" value="1"/>
</dbReference>
<dbReference type="InterPro" id="IPR017853">
    <property type="entry name" value="GH"/>
</dbReference>
<evidence type="ECO:0000259" key="2">
    <source>
        <dbReference type="Pfam" id="PF16862"/>
    </source>
</evidence>